<proteinExistence type="predicted"/>
<feature type="region of interest" description="Disordered" evidence="1">
    <location>
        <begin position="26"/>
        <end position="51"/>
    </location>
</feature>
<dbReference type="GO" id="GO:0000973">
    <property type="term" value="P:post-transcriptional tethering of RNA polymerase II gene DNA at nuclear periphery"/>
    <property type="evidence" value="ECO:0007669"/>
    <property type="project" value="TreeGrafter"/>
</dbReference>
<sequence>MSVFGVPPQNPPGAAPSKAVMMPGPFGSVFPALAENSQQKMPPPQPQQGKHAPLYGLQPVFFSPQPNPPVLSSHGQNTFNAPPSVFSRTVSMQPSFGSQNTLTVTPSIQKTVLPSTSSASGLSAPVFGVTSAFGTCSTPDNVSARNIAPASTSVFQQFSQKGDVFQKPQRSTTFGMPKSGMNALNPAVVALPQPSQPFTMASPVFSKQESGNMTFNPMASGAKRGRGGSAPFGGRDAGRVDVAPSQFGEKSPRRARKEPPPTPPQQKQNFSSAFGPPAAAPATKGSWQSRQPVQEQRQISTGGNAKEQLLSTRVFSAFMRKILDESDVIREEAADFLEDAFFGVVGSHGSGEFPTALQQMLAVWHAVKETQPQSSIKGEHWVVLFALGCHINFLTSTILAEVNEQQGAADADNNNNDNTNNEDNNDDNGGAGGQKEIILGNKWAALTNSCTYANIMCDIFLQLFSNQAENHVPYSVLPFVLRRVRNTFELANDEGVLAVQSNMKTTLLKLYRYVRVPTLQQEPQSVVERQRTTAYACVLGELMLHSYAPSGRDEFVRSFHQHCSNMTEIRCALYHHYAHNLLQESLTDNVIQEAMELLARAFVILPESAKENKRLLFLKLTACGLALGRVPSPEEQEAYNVAELEDLIVAVRSSNWMLFDIAMRNNSEFYVQCGIHNVLQVVGKRISLLMVVKYYVNSFSSRLHVQDMIDYYEMPFTLHEGCHVWLLPLLVEKRINGVMESGVLVLSSANPFDAYSKEVLTALATRDQGT</sequence>
<dbReference type="AlphaFoldDB" id="K2MW24"/>
<dbReference type="PANTHER" id="PTHR12732">
    <property type="entry name" value="UNCHARACTERIZED PROTEASOME COMPONENT REGION PCI-CONTAINING"/>
    <property type="match status" value="1"/>
</dbReference>
<dbReference type="EMBL" id="AHKC01001227">
    <property type="protein sequence ID" value="EKF39448.1"/>
    <property type="molecule type" value="Genomic_DNA"/>
</dbReference>
<evidence type="ECO:0000256" key="1">
    <source>
        <dbReference type="SAM" id="MobiDB-lite"/>
    </source>
</evidence>
<protein>
    <recommendedName>
        <fullName evidence="4">PCI domain-containing protein</fullName>
    </recommendedName>
</protein>
<dbReference type="GO" id="GO:0070390">
    <property type="term" value="C:transcription export complex 2"/>
    <property type="evidence" value="ECO:0007669"/>
    <property type="project" value="TreeGrafter"/>
</dbReference>
<feature type="region of interest" description="Disordered" evidence="1">
    <location>
        <begin position="408"/>
        <end position="432"/>
    </location>
</feature>
<dbReference type="OrthoDB" id="10252687at2759"/>
<dbReference type="InterPro" id="IPR045114">
    <property type="entry name" value="Csn12-like"/>
</dbReference>
<dbReference type="GO" id="GO:0006368">
    <property type="term" value="P:transcription elongation by RNA polymerase II"/>
    <property type="evidence" value="ECO:0007669"/>
    <property type="project" value="TreeGrafter"/>
</dbReference>
<accession>K2MW24</accession>
<evidence type="ECO:0000313" key="2">
    <source>
        <dbReference type="EMBL" id="EKF39448.1"/>
    </source>
</evidence>
<feature type="region of interest" description="Disordered" evidence="1">
    <location>
        <begin position="1"/>
        <end position="20"/>
    </location>
</feature>
<evidence type="ECO:0008006" key="4">
    <source>
        <dbReference type="Google" id="ProtNLM"/>
    </source>
</evidence>
<reference evidence="2 3" key="1">
    <citation type="journal article" date="2012" name="BMC Genomics">
        <title>Comparative genomic analysis of human infective Trypanosoma cruzi lineages with the bat-restricted subspecies T. cruzi marinkellei.</title>
        <authorList>
            <person name="Franzen O."/>
            <person name="Talavera-Lopez C."/>
            <person name="Ochaya S."/>
            <person name="Butler C.E."/>
            <person name="Messenger L.A."/>
            <person name="Lewis M.D."/>
            <person name="Llewellyn M.S."/>
            <person name="Marinkelle C.J."/>
            <person name="Tyler K.M."/>
            <person name="Miles M.A."/>
            <person name="Andersson B."/>
        </authorList>
    </citation>
    <scope>NUCLEOTIDE SEQUENCE [LARGE SCALE GENOMIC DNA]</scope>
    <source>
        <strain evidence="2 3">B7</strain>
    </source>
</reference>
<gene>
    <name evidence="2" type="ORF">MOQ_000330</name>
</gene>
<organism evidence="2 3">
    <name type="scientific">Trypanosoma cruzi marinkellei</name>
    <dbReference type="NCBI Taxonomy" id="85056"/>
    <lineage>
        <taxon>Eukaryota</taxon>
        <taxon>Discoba</taxon>
        <taxon>Euglenozoa</taxon>
        <taxon>Kinetoplastea</taxon>
        <taxon>Metakinetoplastina</taxon>
        <taxon>Trypanosomatida</taxon>
        <taxon>Trypanosomatidae</taxon>
        <taxon>Trypanosoma</taxon>
        <taxon>Schizotrypanum</taxon>
    </lineage>
</organism>
<evidence type="ECO:0000313" key="3">
    <source>
        <dbReference type="Proteomes" id="UP000007350"/>
    </source>
</evidence>
<feature type="compositionally biased region" description="Low complexity" evidence="1">
    <location>
        <begin position="408"/>
        <end position="422"/>
    </location>
</feature>
<dbReference type="Proteomes" id="UP000007350">
    <property type="component" value="Unassembled WGS sequence"/>
</dbReference>
<feature type="region of interest" description="Disordered" evidence="1">
    <location>
        <begin position="209"/>
        <end position="305"/>
    </location>
</feature>
<dbReference type="GO" id="GO:0003723">
    <property type="term" value="F:RNA binding"/>
    <property type="evidence" value="ECO:0007669"/>
    <property type="project" value="InterPro"/>
</dbReference>
<dbReference type="PANTHER" id="PTHR12732:SF3">
    <property type="entry name" value="PCI DOMAIN-CONTAINING PROTEIN"/>
    <property type="match status" value="1"/>
</dbReference>
<dbReference type="GO" id="GO:0016973">
    <property type="term" value="P:poly(A)+ mRNA export from nucleus"/>
    <property type="evidence" value="ECO:0007669"/>
    <property type="project" value="TreeGrafter"/>
</dbReference>
<comment type="caution">
    <text evidence="2">The sequence shown here is derived from an EMBL/GenBank/DDBJ whole genome shotgun (WGS) entry which is preliminary data.</text>
</comment>
<keyword evidence="3" id="KW-1185">Reference proteome</keyword>
<dbReference type="GO" id="GO:0003690">
    <property type="term" value="F:double-stranded DNA binding"/>
    <property type="evidence" value="ECO:0007669"/>
    <property type="project" value="InterPro"/>
</dbReference>
<feature type="compositionally biased region" description="Polar residues" evidence="1">
    <location>
        <begin position="285"/>
        <end position="305"/>
    </location>
</feature>
<name>K2MW24_TRYCR</name>